<protein>
    <submittedName>
        <fullName evidence="7">Serine protease 45-like</fullName>
    </submittedName>
</protein>
<evidence type="ECO:0000256" key="4">
    <source>
        <dbReference type="SAM" id="SignalP"/>
    </source>
</evidence>
<evidence type="ECO:0000256" key="1">
    <source>
        <dbReference type="ARBA" id="ARBA00023157"/>
    </source>
</evidence>
<evidence type="ECO:0000256" key="3">
    <source>
        <dbReference type="ARBA" id="ARBA00024195"/>
    </source>
</evidence>
<keyword evidence="2" id="KW-0325">Glycoprotein</keyword>
<dbReference type="InterPro" id="IPR001314">
    <property type="entry name" value="Peptidase_S1A"/>
</dbReference>
<evidence type="ECO:0000313" key="7">
    <source>
        <dbReference type="RefSeq" id="XP_006868905.1"/>
    </source>
</evidence>
<dbReference type="SMART" id="SM00020">
    <property type="entry name" value="Tryp_SPc"/>
    <property type="match status" value="1"/>
</dbReference>
<dbReference type="SUPFAM" id="SSF50494">
    <property type="entry name" value="Trypsin-like serine proteases"/>
    <property type="match status" value="1"/>
</dbReference>
<keyword evidence="6" id="KW-1185">Reference proteome</keyword>
<dbReference type="CDD" id="cd00190">
    <property type="entry name" value="Tryp_SPc"/>
    <property type="match status" value="1"/>
</dbReference>
<name>A0A9B0WVU9_CHRAS</name>
<dbReference type="PANTHER" id="PTHR24256">
    <property type="entry name" value="TRYPTASE-RELATED"/>
    <property type="match status" value="1"/>
</dbReference>
<dbReference type="Proteomes" id="UP000504623">
    <property type="component" value="Unplaced"/>
</dbReference>
<dbReference type="InterPro" id="IPR043504">
    <property type="entry name" value="Peptidase_S1_PA_chymotrypsin"/>
</dbReference>
<organism evidence="6 7">
    <name type="scientific">Chrysochloris asiatica</name>
    <name type="common">Cape golden mole</name>
    <dbReference type="NCBI Taxonomy" id="185453"/>
    <lineage>
        <taxon>Eukaryota</taxon>
        <taxon>Metazoa</taxon>
        <taxon>Chordata</taxon>
        <taxon>Craniata</taxon>
        <taxon>Vertebrata</taxon>
        <taxon>Euteleostomi</taxon>
        <taxon>Mammalia</taxon>
        <taxon>Eutheria</taxon>
        <taxon>Afrotheria</taxon>
        <taxon>Chrysochloridae</taxon>
        <taxon>Chrysochlorinae</taxon>
        <taxon>Chrysochloris</taxon>
    </lineage>
</organism>
<keyword evidence="4" id="KW-0732">Signal</keyword>
<comment type="similarity">
    <text evidence="3">Belongs to the peptidase S1 family. CLIP subfamily.</text>
</comment>
<dbReference type="GeneID" id="102814090"/>
<dbReference type="RefSeq" id="XP_006868905.1">
    <property type="nucleotide sequence ID" value="XM_006868843.1"/>
</dbReference>
<dbReference type="AlphaFoldDB" id="A0A9B0WVU9"/>
<gene>
    <name evidence="7" type="primary">LOC102814090</name>
</gene>
<feature type="domain" description="Peptidase S1" evidence="5">
    <location>
        <begin position="118"/>
        <end position="376"/>
    </location>
</feature>
<evidence type="ECO:0000256" key="2">
    <source>
        <dbReference type="ARBA" id="ARBA00023180"/>
    </source>
</evidence>
<dbReference type="GO" id="GO:0006508">
    <property type="term" value="P:proteolysis"/>
    <property type="evidence" value="ECO:0007669"/>
    <property type="project" value="InterPro"/>
</dbReference>
<keyword evidence="1" id="KW-1015">Disulfide bond</keyword>
<sequence length="402" mass="45091">MAALPSYYCTGPSSLLILNRHLLLLLLLLPLNLGEGYAWVIPGILNFGALFPPPLSLYTTLQLPGDQQARGPLHFLLGGPCPVSLDIVPLHSTLRPLTRYLFTVIACSLLSPQLNNVIFTGYKEDKNMPVCGKPWWLDNVGVHRHWPWEVSLRLNNEHVCGGALIDPRWVVTAAHCIQSSKEYSVMLGTAKLQPVNSNRVLLIPVKDIILHPKYWGRTFIMGDVALLQLHTPATLSEYVQPICLPEPKFHLKVGTQCWVTGWGQIKQRFIANSTLTPELQEAEVFIMDNKKCDKIYHKKSLFPRLIPLVMKDMVCATNYEKNLCYGDSGGPLACEVGNKWILAGVLSWEKACAKVQNPGVYIRVTKYSRWIRKQLGGALSGPRASSWLPLLYWLLQQAHMSP</sequence>
<dbReference type="FunFam" id="2.40.10.10:FF:000004">
    <property type="entry name" value="Tryptase gamma 1"/>
    <property type="match status" value="1"/>
</dbReference>
<dbReference type="PRINTS" id="PR00722">
    <property type="entry name" value="CHYMOTRYPSIN"/>
</dbReference>
<dbReference type="InterPro" id="IPR051487">
    <property type="entry name" value="Ser/Thr_Proteases_Immune/Dev"/>
</dbReference>
<dbReference type="Pfam" id="PF00089">
    <property type="entry name" value="Trypsin"/>
    <property type="match status" value="1"/>
</dbReference>
<reference evidence="7" key="1">
    <citation type="submission" date="2025-08" db="UniProtKB">
        <authorList>
            <consortium name="RefSeq"/>
        </authorList>
    </citation>
    <scope>IDENTIFICATION</scope>
    <source>
        <tissue evidence="7">Spleen</tissue>
    </source>
</reference>
<dbReference type="InterPro" id="IPR018114">
    <property type="entry name" value="TRYPSIN_HIS"/>
</dbReference>
<dbReference type="OrthoDB" id="546450at2759"/>
<proteinExistence type="inferred from homology"/>
<dbReference type="InterPro" id="IPR009003">
    <property type="entry name" value="Peptidase_S1_PA"/>
</dbReference>
<dbReference type="FunFam" id="2.40.10.10:FF:000105">
    <property type="entry name" value="Inactive serine protease 45"/>
    <property type="match status" value="1"/>
</dbReference>
<feature type="chain" id="PRO_5039554726" evidence="4">
    <location>
        <begin position="39"/>
        <end position="402"/>
    </location>
</feature>
<dbReference type="GO" id="GO:0004252">
    <property type="term" value="F:serine-type endopeptidase activity"/>
    <property type="evidence" value="ECO:0007669"/>
    <property type="project" value="InterPro"/>
</dbReference>
<dbReference type="PROSITE" id="PS00134">
    <property type="entry name" value="TRYPSIN_HIS"/>
    <property type="match status" value="1"/>
</dbReference>
<dbReference type="InterPro" id="IPR001254">
    <property type="entry name" value="Trypsin_dom"/>
</dbReference>
<evidence type="ECO:0000313" key="6">
    <source>
        <dbReference type="Proteomes" id="UP000504623"/>
    </source>
</evidence>
<dbReference type="Gene3D" id="2.40.10.10">
    <property type="entry name" value="Trypsin-like serine proteases"/>
    <property type="match status" value="2"/>
</dbReference>
<evidence type="ECO:0000259" key="5">
    <source>
        <dbReference type="PROSITE" id="PS50240"/>
    </source>
</evidence>
<accession>A0A9B0WVU9</accession>
<feature type="signal peptide" evidence="4">
    <location>
        <begin position="1"/>
        <end position="38"/>
    </location>
</feature>
<dbReference type="PROSITE" id="PS50240">
    <property type="entry name" value="TRYPSIN_DOM"/>
    <property type="match status" value="1"/>
</dbReference>